<dbReference type="InterPro" id="IPR043504">
    <property type="entry name" value="Peptidase_S1_PA_chymotrypsin"/>
</dbReference>
<dbReference type="InterPro" id="IPR036034">
    <property type="entry name" value="PDZ_sf"/>
</dbReference>
<gene>
    <name evidence="7" type="ORF">GCM10025782_17280</name>
</gene>
<dbReference type="Pfam" id="PF13180">
    <property type="entry name" value="PDZ_2"/>
    <property type="match status" value="1"/>
</dbReference>
<dbReference type="Proteomes" id="UP001500556">
    <property type="component" value="Unassembled WGS sequence"/>
</dbReference>
<dbReference type="InterPro" id="IPR051201">
    <property type="entry name" value="Chloro_Bact_Ser_Proteases"/>
</dbReference>
<dbReference type="Gene3D" id="2.40.10.10">
    <property type="entry name" value="Trypsin-like serine proteases"/>
    <property type="match status" value="2"/>
</dbReference>
<keyword evidence="5" id="KW-0812">Transmembrane</keyword>
<evidence type="ECO:0000256" key="4">
    <source>
        <dbReference type="SAM" id="MobiDB-lite"/>
    </source>
</evidence>
<reference evidence="8" key="1">
    <citation type="journal article" date="2019" name="Int. J. Syst. Evol. Microbiol.">
        <title>The Global Catalogue of Microorganisms (GCM) 10K type strain sequencing project: providing services to taxonomists for standard genome sequencing and annotation.</title>
        <authorList>
            <consortium name="The Broad Institute Genomics Platform"/>
            <consortium name="The Broad Institute Genome Sequencing Center for Infectious Disease"/>
            <person name="Wu L."/>
            <person name="Ma J."/>
        </authorList>
    </citation>
    <scope>NUCLEOTIDE SEQUENCE [LARGE SCALE GENOMIC DNA]</scope>
    <source>
        <strain evidence="8">JCM 18961</strain>
    </source>
</reference>
<accession>A0ABP8Y269</accession>
<comment type="similarity">
    <text evidence="1">Belongs to the peptidase S1C family.</text>
</comment>
<dbReference type="SUPFAM" id="SSF50494">
    <property type="entry name" value="Trypsin-like serine proteases"/>
    <property type="match status" value="1"/>
</dbReference>
<organism evidence="7 8">
    <name type="scientific">Pedococcus ginsenosidimutans</name>
    <dbReference type="NCBI Taxonomy" id="490570"/>
    <lineage>
        <taxon>Bacteria</taxon>
        <taxon>Bacillati</taxon>
        <taxon>Actinomycetota</taxon>
        <taxon>Actinomycetes</taxon>
        <taxon>Micrococcales</taxon>
        <taxon>Intrasporangiaceae</taxon>
        <taxon>Pedococcus</taxon>
    </lineage>
</organism>
<dbReference type="Pfam" id="PF13365">
    <property type="entry name" value="Trypsin_2"/>
    <property type="match status" value="1"/>
</dbReference>
<protein>
    <recommendedName>
        <fullName evidence="6">PDZ domain-containing protein</fullName>
    </recommendedName>
</protein>
<dbReference type="PRINTS" id="PR00834">
    <property type="entry name" value="PROTEASES2C"/>
</dbReference>
<keyword evidence="8" id="KW-1185">Reference proteome</keyword>
<dbReference type="InterPro" id="IPR009003">
    <property type="entry name" value="Peptidase_S1_PA"/>
</dbReference>
<dbReference type="PANTHER" id="PTHR43343:SF3">
    <property type="entry name" value="PROTEASE DO-LIKE 8, CHLOROPLASTIC"/>
    <property type="match status" value="1"/>
</dbReference>
<keyword evidence="2" id="KW-0645">Protease</keyword>
<dbReference type="SMART" id="SM00228">
    <property type="entry name" value="PDZ"/>
    <property type="match status" value="1"/>
</dbReference>
<proteinExistence type="inferred from homology"/>
<sequence length="583" mass="57970">MSDERQPATDLPGPEQGGAPEGSGSQQPSAPRQDVQWHEDQGASQPWDPWAPPTGGHAAPEPSVEHTQQVVPEQPADHTQPVDLSHTQELSGGVAAGTPDHGAAYPGTPAPGTPHPDAPDAWAHEPTGWPGGQPPTAGHAQQAQAGHGQPAGAPYTGAPYAGAPYAGAAAGAAAAPQAGWDPITSGQADGGYGGGHAQWTGEHPVPPTAPQQKGPGWGALVAVAAVAALVAATLGGMFGGWLGATDRLGFGSLDRTPTSIPSAGAGATARPEGSIANIAAKALPSVVTIKVKGADGAGTGSGFVLDHDGHIITNNHVVASAADGGTIKVELSNGTEINATIAGRDGSYDLAVLKTSRTDLQPLVMGSSKNVVVGDQVIAVGAPLGLESSVTSGIVSALDRPVSPGGDGDQQSFINAIQTDAAINPGNSGGPLLDMQGHVIGINSAIARIPGSTDTQSGNIGVGFSIPSDQVVKTAQQLIKTGKAQHPVIGVVLDRQYTGEGVKILDSASGGSGNPVTPDGPAGKAGIKPGDVIVEFDGKPVNDPDDLVVAIRAKSVGDKVSMKVRRGSETISVTVTLTGTSGS</sequence>
<dbReference type="PANTHER" id="PTHR43343">
    <property type="entry name" value="PEPTIDASE S12"/>
    <property type="match status" value="1"/>
</dbReference>
<comment type="caution">
    <text evidence="7">The sequence shown here is derived from an EMBL/GenBank/DDBJ whole genome shotgun (WGS) entry which is preliminary data.</text>
</comment>
<keyword evidence="5" id="KW-1133">Transmembrane helix</keyword>
<evidence type="ECO:0000256" key="5">
    <source>
        <dbReference type="SAM" id="Phobius"/>
    </source>
</evidence>
<keyword evidence="3" id="KW-0378">Hydrolase</keyword>
<dbReference type="SUPFAM" id="SSF50156">
    <property type="entry name" value="PDZ domain-like"/>
    <property type="match status" value="1"/>
</dbReference>
<feature type="domain" description="PDZ" evidence="6">
    <location>
        <begin position="490"/>
        <end position="568"/>
    </location>
</feature>
<dbReference type="EMBL" id="BAABLO010000004">
    <property type="protein sequence ID" value="GAA4720362.1"/>
    <property type="molecule type" value="Genomic_DNA"/>
</dbReference>
<evidence type="ECO:0000256" key="1">
    <source>
        <dbReference type="ARBA" id="ARBA00010541"/>
    </source>
</evidence>
<keyword evidence="5" id="KW-0472">Membrane</keyword>
<dbReference type="PROSITE" id="PS50106">
    <property type="entry name" value="PDZ"/>
    <property type="match status" value="1"/>
</dbReference>
<dbReference type="Gene3D" id="2.30.42.10">
    <property type="match status" value="1"/>
</dbReference>
<dbReference type="RefSeq" id="WP_345502518.1">
    <property type="nucleotide sequence ID" value="NZ_BAABLO010000004.1"/>
</dbReference>
<feature type="region of interest" description="Disordered" evidence="4">
    <location>
        <begin position="180"/>
        <end position="214"/>
    </location>
</feature>
<evidence type="ECO:0000256" key="2">
    <source>
        <dbReference type="ARBA" id="ARBA00022670"/>
    </source>
</evidence>
<feature type="compositionally biased region" description="Low complexity" evidence="4">
    <location>
        <begin position="134"/>
        <end position="153"/>
    </location>
</feature>
<name>A0ABP8Y269_9MICO</name>
<dbReference type="InterPro" id="IPR001940">
    <property type="entry name" value="Peptidase_S1C"/>
</dbReference>
<evidence type="ECO:0000259" key="6">
    <source>
        <dbReference type="PROSITE" id="PS50106"/>
    </source>
</evidence>
<evidence type="ECO:0000313" key="7">
    <source>
        <dbReference type="EMBL" id="GAA4720362.1"/>
    </source>
</evidence>
<evidence type="ECO:0000256" key="3">
    <source>
        <dbReference type="ARBA" id="ARBA00022801"/>
    </source>
</evidence>
<feature type="transmembrane region" description="Helical" evidence="5">
    <location>
        <begin position="217"/>
        <end position="242"/>
    </location>
</feature>
<feature type="region of interest" description="Disordered" evidence="4">
    <location>
        <begin position="1"/>
        <end position="153"/>
    </location>
</feature>
<evidence type="ECO:0000313" key="8">
    <source>
        <dbReference type="Proteomes" id="UP001500556"/>
    </source>
</evidence>
<dbReference type="InterPro" id="IPR001478">
    <property type="entry name" value="PDZ"/>
</dbReference>